<dbReference type="RefSeq" id="WP_015232406.1">
    <property type="nucleotide sequence ID" value="NC_019791.1"/>
</dbReference>
<feature type="domain" description="CdvA-like coiled-coil" evidence="3">
    <location>
        <begin position="91"/>
        <end position="205"/>
    </location>
</feature>
<organism evidence="4 5">
    <name type="scientific">Caldisphaera lagunensis (strain DSM 15908 / JCM 11604 / ANMR 0165 / IC-154)</name>
    <dbReference type="NCBI Taxonomy" id="1056495"/>
    <lineage>
        <taxon>Archaea</taxon>
        <taxon>Thermoproteota</taxon>
        <taxon>Thermoprotei</taxon>
        <taxon>Acidilobales</taxon>
        <taxon>Caldisphaeraceae</taxon>
        <taxon>Caldisphaera</taxon>
    </lineage>
</organism>
<dbReference type="EMBL" id="CP003378">
    <property type="protein sequence ID" value="AFZ70509.1"/>
    <property type="molecule type" value="Genomic_DNA"/>
</dbReference>
<evidence type="ECO:0000256" key="1">
    <source>
        <dbReference type="SAM" id="Coils"/>
    </source>
</evidence>
<name>L0AAQ7_CALLD</name>
<keyword evidence="1" id="KW-0175">Coiled coil</keyword>
<proteinExistence type="predicted"/>
<evidence type="ECO:0000256" key="2">
    <source>
        <dbReference type="SAM" id="MobiDB-lite"/>
    </source>
</evidence>
<gene>
    <name evidence="4" type="ordered locus">Calag_0766</name>
</gene>
<dbReference type="STRING" id="1056495.Calag_0766"/>
<sequence>MSTLAILKIDEISRYTGDDINDEYGRILGTIISVQSSVDGRVESVTIKVADRYLETIEGERIKIHDGKLVVIPNWKFEASRIIENLDRAYKRRKALDTISGQNDLPSSVVEPMKRRLEEEIKALRIKADEVKKIINGRVGEIEDEELKVAKAIATIEISYFSGEVGEKGYTQSMNHLRKLKESISEEKRNAKEYLEKLDKTIQLTFTENKEVVKPKESEENKISQVPQSNQGSLIVKIQG</sequence>
<evidence type="ECO:0000313" key="5">
    <source>
        <dbReference type="Proteomes" id="UP000010469"/>
    </source>
</evidence>
<feature type="compositionally biased region" description="Basic and acidic residues" evidence="2">
    <location>
        <begin position="213"/>
        <end position="222"/>
    </location>
</feature>
<dbReference type="InterPro" id="IPR041461">
    <property type="entry name" value="CdvA_CC"/>
</dbReference>
<dbReference type="Proteomes" id="UP000010469">
    <property type="component" value="Chromosome"/>
</dbReference>
<dbReference type="eggNOG" id="arCOG04054">
    <property type="taxonomic scope" value="Archaea"/>
</dbReference>
<evidence type="ECO:0000259" key="3">
    <source>
        <dbReference type="Pfam" id="PF18822"/>
    </source>
</evidence>
<feature type="region of interest" description="Disordered" evidence="2">
    <location>
        <begin position="213"/>
        <end position="240"/>
    </location>
</feature>
<reference evidence="5" key="1">
    <citation type="submission" date="2012-03" db="EMBL/GenBank/DDBJ databases">
        <title>Complete genome of Caldisphaera lagunensis DSM 15908.</title>
        <authorList>
            <person name="Lucas S."/>
            <person name="Copeland A."/>
            <person name="Lapidus A."/>
            <person name="Glavina del Rio T."/>
            <person name="Dalin E."/>
            <person name="Tice H."/>
            <person name="Bruce D."/>
            <person name="Goodwin L."/>
            <person name="Pitluck S."/>
            <person name="Peters L."/>
            <person name="Mikhailova N."/>
            <person name="Teshima H."/>
            <person name="Kyrpides N."/>
            <person name="Mavromatis K."/>
            <person name="Ivanova N."/>
            <person name="Brettin T."/>
            <person name="Detter J.C."/>
            <person name="Han C."/>
            <person name="Larimer F."/>
            <person name="Land M."/>
            <person name="Hauser L."/>
            <person name="Markowitz V."/>
            <person name="Cheng J.-F."/>
            <person name="Hugenholtz P."/>
            <person name="Woyke T."/>
            <person name="Wu D."/>
            <person name="Spring S."/>
            <person name="Schroeder M."/>
            <person name="Brambilla E."/>
            <person name="Klenk H.-P."/>
            <person name="Eisen J.A."/>
        </authorList>
    </citation>
    <scope>NUCLEOTIDE SEQUENCE [LARGE SCALE GENOMIC DNA]</scope>
    <source>
        <strain evidence="5">DSM 15908 / JCM 11604 / IC-154</strain>
    </source>
</reference>
<protein>
    <recommendedName>
        <fullName evidence="3">CdvA-like coiled-coil domain-containing protein</fullName>
    </recommendedName>
</protein>
<feature type="compositionally biased region" description="Polar residues" evidence="2">
    <location>
        <begin position="223"/>
        <end position="233"/>
    </location>
</feature>
<accession>L0AAQ7</accession>
<evidence type="ECO:0000313" key="4">
    <source>
        <dbReference type="EMBL" id="AFZ70509.1"/>
    </source>
</evidence>
<keyword evidence="5" id="KW-1185">Reference proteome</keyword>
<dbReference type="Pfam" id="PF18822">
    <property type="entry name" value="CdvA"/>
    <property type="match status" value="1"/>
</dbReference>
<dbReference type="GeneID" id="14212026"/>
<dbReference type="KEGG" id="clg:Calag_0766"/>
<dbReference type="HOGENOM" id="CLU_100857_0_0_2"/>
<dbReference type="InParanoid" id="L0AAQ7"/>
<dbReference type="AlphaFoldDB" id="L0AAQ7"/>
<feature type="coiled-coil region" evidence="1">
    <location>
        <begin position="177"/>
        <end position="204"/>
    </location>
</feature>